<dbReference type="GO" id="GO:0000724">
    <property type="term" value="P:double-strand break repair via homologous recombination"/>
    <property type="evidence" value="ECO:0000318"/>
    <property type="project" value="GO_Central"/>
</dbReference>
<dbReference type="GO" id="GO:0043047">
    <property type="term" value="F:single-stranded telomeric DNA binding"/>
    <property type="evidence" value="ECO:0000318"/>
    <property type="project" value="GO_Central"/>
</dbReference>
<dbReference type="Gramene" id="Bra038623.1">
    <property type="protein sequence ID" value="Bra038623.1-P"/>
    <property type="gene ID" value="Bra038623"/>
</dbReference>
<dbReference type="SUPFAM" id="SSF50249">
    <property type="entry name" value="Nucleic acid-binding proteins"/>
    <property type="match status" value="1"/>
</dbReference>
<dbReference type="GO" id="GO:0003684">
    <property type="term" value="F:damaged DNA binding"/>
    <property type="evidence" value="ECO:0000318"/>
    <property type="project" value="GO_Central"/>
</dbReference>
<sequence length="372" mass="42293">MNDVETKSHVTASGGKWWLTVASCSSRQPRLSSSFAPSSEHDYPKKMRLKKMCQHEQELAITPTPKEDKDLADLDVNLTLGLDLGYKIKVSCPFIVYWFRALAQQSGFDDLVAYVAEICLLAQLNDMNIAGNLKSSGSYSGSVKRKGVFNGTVKSDKVCQHGAKSIIVATKMHNAFCKYDMRRNVKASYRIHCRFQTWKIQREFFGMWGQAIRIQSMLIEGSVNVNRHLPTPFQSIVTRIQAEKEWCYIGCWKCSKKLQREISSFTCIVFDKTNDVGVLRYRVELSVSDKADDAVCLAWNAQIPTTVSGVVFDRIDWHQIEKWMKLLFHFEDFYEDHPLTARVLSPLTGTTSFPMFTLQPAPCMGEVPKLSL</sequence>
<dbReference type="Gene3D" id="2.40.50.140">
    <property type="entry name" value="Nucleic acid-binding proteins"/>
    <property type="match status" value="1"/>
</dbReference>
<dbReference type="eggNOG" id="KOG0520">
    <property type="taxonomic scope" value="Eukaryota"/>
</dbReference>
<keyword evidence="2" id="KW-1185">Reference proteome</keyword>
<dbReference type="GO" id="GO:0005662">
    <property type="term" value="C:DNA replication factor A complex"/>
    <property type="evidence" value="ECO:0000318"/>
    <property type="project" value="GO_Central"/>
</dbReference>
<dbReference type="GO" id="GO:0006260">
    <property type="term" value="P:DNA replication"/>
    <property type="evidence" value="ECO:0000318"/>
    <property type="project" value="GO_Central"/>
</dbReference>
<dbReference type="STRING" id="51351.M4FC07"/>
<reference evidence="1 2" key="1">
    <citation type="journal article" date="2011" name="Nat. Genet.">
        <title>The genome of the mesopolyploid crop species Brassica rapa.</title>
        <authorList>
            <consortium name="Brassica rapa Genome Sequencing Project Consortium"/>
            <person name="Wang X."/>
            <person name="Wang H."/>
            <person name="Wang J."/>
            <person name="Sun R."/>
            <person name="Wu J."/>
            <person name="Liu S."/>
            <person name="Bai Y."/>
            <person name="Mun J.H."/>
            <person name="Bancroft I."/>
            <person name="Cheng F."/>
            <person name="Huang S."/>
            <person name="Li X."/>
            <person name="Hua W."/>
            <person name="Wang J."/>
            <person name="Wang X."/>
            <person name="Freeling M."/>
            <person name="Pires J.C."/>
            <person name="Paterson A.H."/>
            <person name="Chalhoub B."/>
            <person name="Wang B."/>
            <person name="Hayward A."/>
            <person name="Sharpe A.G."/>
            <person name="Park B.S."/>
            <person name="Weisshaar B."/>
            <person name="Liu B."/>
            <person name="Li B."/>
            <person name="Liu B."/>
            <person name="Tong C."/>
            <person name="Song C."/>
            <person name="Duran C."/>
            <person name="Peng C."/>
            <person name="Geng C."/>
            <person name="Koh C."/>
            <person name="Lin C."/>
            <person name="Edwards D."/>
            <person name="Mu D."/>
            <person name="Shen D."/>
            <person name="Soumpourou E."/>
            <person name="Li F."/>
            <person name="Fraser F."/>
            <person name="Conant G."/>
            <person name="Lassalle G."/>
            <person name="King G.J."/>
            <person name="Bonnema G."/>
            <person name="Tang H."/>
            <person name="Wang H."/>
            <person name="Belcram H."/>
            <person name="Zhou H."/>
            <person name="Hirakawa H."/>
            <person name="Abe H."/>
            <person name="Guo H."/>
            <person name="Wang H."/>
            <person name="Jin H."/>
            <person name="Parkin I.A."/>
            <person name="Batley J."/>
            <person name="Kim J.S."/>
            <person name="Just J."/>
            <person name="Li J."/>
            <person name="Xu J."/>
            <person name="Deng J."/>
            <person name="Kim J.A."/>
            <person name="Li J."/>
            <person name="Yu J."/>
            <person name="Meng J."/>
            <person name="Wang J."/>
            <person name="Min J."/>
            <person name="Poulain J."/>
            <person name="Wang J."/>
            <person name="Hatakeyama K."/>
            <person name="Wu K."/>
            <person name="Wang L."/>
            <person name="Fang L."/>
            <person name="Trick M."/>
            <person name="Links M.G."/>
            <person name="Zhao M."/>
            <person name="Jin M."/>
            <person name="Ramchiary N."/>
            <person name="Drou N."/>
            <person name="Berkman P.J."/>
            <person name="Cai Q."/>
            <person name="Huang Q."/>
            <person name="Li R."/>
            <person name="Tabata S."/>
            <person name="Cheng S."/>
            <person name="Zhang S."/>
            <person name="Zhang S."/>
            <person name="Huang S."/>
            <person name="Sato S."/>
            <person name="Sun S."/>
            <person name="Kwon S.J."/>
            <person name="Choi S.R."/>
            <person name="Lee T.H."/>
            <person name="Fan W."/>
            <person name="Zhao X."/>
            <person name="Tan X."/>
            <person name="Xu X."/>
            <person name="Wang Y."/>
            <person name="Qiu Y."/>
            <person name="Yin Y."/>
            <person name="Li Y."/>
            <person name="Du Y."/>
            <person name="Liao Y."/>
            <person name="Lim Y."/>
            <person name="Narusaka Y."/>
            <person name="Wang Y."/>
            <person name="Wang Z."/>
            <person name="Li Z."/>
            <person name="Wang Z."/>
            <person name="Xiong Z."/>
            <person name="Zhang Z."/>
        </authorList>
    </citation>
    <scope>NUCLEOTIDE SEQUENCE [LARGE SCALE GENOMIC DNA]</scope>
    <source>
        <strain evidence="1 2">cv. Chiifu-401-42</strain>
    </source>
</reference>
<organism evidence="1 2">
    <name type="scientific">Brassica campestris</name>
    <name type="common">Field mustard</name>
    <dbReference type="NCBI Taxonomy" id="3711"/>
    <lineage>
        <taxon>Eukaryota</taxon>
        <taxon>Viridiplantae</taxon>
        <taxon>Streptophyta</taxon>
        <taxon>Embryophyta</taxon>
        <taxon>Tracheophyta</taxon>
        <taxon>Spermatophyta</taxon>
        <taxon>Magnoliopsida</taxon>
        <taxon>eudicotyledons</taxon>
        <taxon>Gunneridae</taxon>
        <taxon>Pentapetalae</taxon>
        <taxon>rosids</taxon>
        <taxon>malvids</taxon>
        <taxon>Brassicales</taxon>
        <taxon>Brassicaceae</taxon>
        <taxon>Brassiceae</taxon>
        <taxon>Brassica</taxon>
    </lineage>
</organism>
<reference evidence="1" key="3">
    <citation type="submission" date="2023-03" db="UniProtKB">
        <authorList>
            <consortium name="EnsemblPlants"/>
        </authorList>
    </citation>
    <scope>IDENTIFICATION</scope>
    <source>
        <strain evidence="1">cv. Chiifu-401-42</strain>
    </source>
</reference>
<dbReference type="EnsemblPlants" id="Bra038623.1">
    <property type="protein sequence ID" value="Bra038623.1-P"/>
    <property type="gene ID" value="Bra038623"/>
</dbReference>
<dbReference type="GO" id="GO:0006289">
    <property type="term" value="P:nucleotide-excision repair"/>
    <property type="evidence" value="ECO:0000318"/>
    <property type="project" value="GO_Central"/>
</dbReference>
<reference evidence="1 2" key="2">
    <citation type="journal article" date="2018" name="Hortic Res">
        <title>Improved Brassica rapa reference genome by single-molecule sequencing and chromosome conformation capture technologies.</title>
        <authorList>
            <person name="Zhang L."/>
            <person name="Cai X."/>
            <person name="Wu J."/>
            <person name="Liu M."/>
            <person name="Grob S."/>
            <person name="Cheng F."/>
            <person name="Liang J."/>
            <person name="Cai C."/>
            <person name="Liu Z."/>
            <person name="Liu B."/>
            <person name="Wang F."/>
            <person name="Li S."/>
            <person name="Liu F."/>
            <person name="Li X."/>
            <person name="Cheng L."/>
            <person name="Yang W."/>
            <person name="Li M.H."/>
            <person name="Grossniklaus U."/>
            <person name="Zheng H."/>
            <person name="Wang X."/>
        </authorList>
    </citation>
    <scope>NUCLEOTIDE SEQUENCE [LARGE SCALE GENOMIC DNA]</scope>
    <source>
        <strain evidence="1 2">cv. Chiifu-401-42</strain>
    </source>
</reference>
<protein>
    <submittedName>
        <fullName evidence="1">Uncharacterized protein</fullName>
    </submittedName>
</protein>
<dbReference type="HOGENOM" id="CLU_744664_0_0_1"/>
<dbReference type="GO" id="GO:0007004">
    <property type="term" value="P:telomere maintenance via telomerase"/>
    <property type="evidence" value="ECO:0000318"/>
    <property type="project" value="GO_Central"/>
</dbReference>
<dbReference type="AlphaFoldDB" id="M4FC07"/>
<name>M4FC07_BRACM</name>
<dbReference type="InterPro" id="IPR012340">
    <property type="entry name" value="NA-bd_OB-fold"/>
</dbReference>
<evidence type="ECO:0000313" key="2">
    <source>
        <dbReference type="Proteomes" id="UP000011750"/>
    </source>
</evidence>
<accession>M4FC07</accession>
<dbReference type="GO" id="GO:0051321">
    <property type="term" value="P:meiotic cell cycle"/>
    <property type="evidence" value="ECO:0000318"/>
    <property type="project" value="GO_Central"/>
</dbReference>
<proteinExistence type="predicted"/>
<dbReference type="InParanoid" id="M4FC07"/>
<evidence type="ECO:0000313" key="1">
    <source>
        <dbReference type="EnsemblPlants" id="Bra038623.1-P"/>
    </source>
</evidence>
<dbReference type="Proteomes" id="UP000011750">
    <property type="component" value="Chromosome A06"/>
</dbReference>